<name>A0A831THE2_9BACT</name>
<comment type="caution">
    <text evidence="1">The sequence shown here is derived from an EMBL/GenBank/DDBJ whole genome shotgun (WGS) entry which is preliminary data.</text>
</comment>
<proteinExistence type="predicted"/>
<protein>
    <submittedName>
        <fullName evidence="1">CRISPR-associated protein Cmr3</fullName>
    </submittedName>
</protein>
<sequence length="358" mass="39952">MRALFLEPLDVWMFRDGRPFDAGQAHRAESRFPPLPTTLQGALRAFHLAVVRKDVPFDDAAAIEQAVGPADGWGSLRMCGPFVARRTADGRVERLFPPPADAVPSGAGIARLPAPVTPPEWLRTNAPLPQFFPLWDDEREEKASKGEPLRWLTLDELWAYLDRRVVEGCPEGAIWQREVRVGIAQDSGLRVTLEGRYYEAGYVRLAPGYGLLVEFAGLEGWPERGLLALGGERRSASFETVLVEPLPQVADALPERFSVYLATPAWFDEGWRPRDWSALFEGRVELVAAAVPRYETAGGFSLAAKWHRPARRFVPAGSVYSFRAEPETRLRRVEGCWWPSFTQWGAEIGFGVAVIGAW</sequence>
<accession>A0A831THE2</accession>
<reference evidence="1" key="1">
    <citation type="journal article" date="2020" name="mSystems">
        <title>Genome- and Community-Level Interaction Insights into Carbon Utilization and Element Cycling Functions of Hydrothermarchaeota in Hydrothermal Sediment.</title>
        <authorList>
            <person name="Zhou Z."/>
            <person name="Liu Y."/>
            <person name="Xu W."/>
            <person name="Pan J."/>
            <person name="Luo Z.H."/>
            <person name="Li M."/>
        </authorList>
    </citation>
    <scope>NUCLEOTIDE SEQUENCE [LARGE SCALE GENOMIC DNA]</scope>
    <source>
        <strain evidence="1">SpSt-210</strain>
    </source>
</reference>
<dbReference type="Gene3D" id="2.60.40.4350">
    <property type="match status" value="1"/>
</dbReference>
<dbReference type="InterPro" id="IPR019117">
    <property type="entry name" value="CRISPR-assoc_protein_Cmr3"/>
</dbReference>
<organism evidence="1">
    <name type="scientific">Thermorudis peleae</name>
    <dbReference type="NCBI Taxonomy" id="1382356"/>
    <lineage>
        <taxon>Bacteria</taxon>
        <taxon>Pseudomonadati</taxon>
        <taxon>Thermomicrobiota</taxon>
        <taxon>Thermomicrobia</taxon>
        <taxon>Thermomicrobia incertae sedis</taxon>
        <taxon>Thermorudis</taxon>
    </lineage>
</organism>
<dbReference type="Gene3D" id="3.30.70.2940">
    <property type="match status" value="1"/>
</dbReference>
<dbReference type="EMBL" id="DSIY01000276">
    <property type="protein sequence ID" value="HEG92119.1"/>
    <property type="molecule type" value="Genomic_DNA"/>
</dbReference>
<gene>
    <name evidence="1" type="ORF">ENP34_11885</name>
</gene>
<evidence type="ECO:0000313" key="1">
    <source>
        <dbReference type="EMBL" id="HEG92119.1"/>
    </source>
</evidence>
<dbReference type="AlphaFoldDB" id="A0A831THE2"/>
<dbReference type="Pfam" id="PF09700">
    <property type="entry name" value="Cas_Cmr3"/>
    <property type="match status" value="1"/>
</dbReference>